<sequence>MLPVKRVRKMADHAVVIGAGVGGLLAARVLLERAGRVTVIERDGLPETPAPRPGVPQDRHLHSLTTRGSELLERFFPGLDAELAAAGAPLMDQTADVVTALPAGRLPRFVSGITMRSASRALLEHHIRLRLRANFRIRFLERREVTGLMTEGDRVCGVRGRVRGGGGEFTLPADVVLDASGQNSRAPRWLEELGYEPPRETVVNARLGYATRWYRVPEDFDGDWQALAVLPGWPENPRGGVLRRVEGDRFTAVMIGMGGDYPPSEAEGFLKFARSLPDPLIYEVIRNLEPVSPVYGFRNTANRRRHYERLRRMPEGLLVFADAATVMNPAYGQGMTAAALSAAALEDCPGGRGFGRRFHRRQVRAVAPCWTASVSSDRQWAGEPTALRRLFDRISGEVLRLATEDRAAARTLLEVKNVLRPPAALARPGLLIPALARSVLPGAEPPGTVRALGRA</sequence>
<feature type="domain" description="FAD-binding" evidence="1">
    <location>
        <begin position="14"/>
        <end position="186"/>
    </location>
</feature>
<dbReference type="SUPFAM" id="SSF51905">
    <property type="entry name" value="FAD/NAD(P)-binding domain"/>
    <property type="match status" value="1"/>
</dbReference>
<name>A0A4R1BFT0_9ACTN</name>
<evidence type="ECO:0000313" key="3">
    <source>
        <dbReference type="Proteomes" id="UP000295244"/>
    </source>
</evidence>
<dbReference type="InterPro" id="IPR036188">
    <property type="entry name" value="FAD/NAD-bd_sf"/>
</dbReference>
<dbReference type="Pfam" id="PF01494">
    <property type="entry name" value="FAD_binding_3"/>
    <property type="match status" value="1"/>
</dbReference>
<reference evidence="2 3" key="1">
    <citation type="submission" date="2019-03" db="EMBL/GenBank/DDBJ databases">
        <title>Whole genome sequence of a novel Rubrobacter taiwanensis strain, isolated from Yellowstone National Park.</title>
        <authorList>
            <person name="Freed S."/>
            <person name="Ramaley R.F."/>
            <person name="Kyndt J.A."/>
        </authorList>
    </citation>
    <scope>NUCLEOTIDE SEQUENCE [LARGE SCALE GENOMIC DNA]</scope>
    <source>
        <strain evidence="2 3">Yellowstone</strain>
    </source>
</reference>
<dbReference type="Proteomes" id="UP000295244">
    <property type="component" value="Unassembled WGS sequence"/>
</dbReference>
<comment type="caution">
    <text evidence="2">The sequence shown here is derived from an EMBL/GenBank/DDBJ whole genome shotgun (WGS) entry which is preliminary data.</text>
</comment>
<proteinExistence type="predicted"/>
<accession>A0A4R1BFT0</accession>
<dbReference type="RefSeq" id="WP_132691912.1">
    <property type="nucleotide sequence ID" value="NZ_SKBU01000019.1"/>
</dbReference>
<organism evidence="2 3">
    <name type="scientific">Rubrobacter taiwanensis</name>
    <dbReference type="NCBI Taxonomy" id="185139"/>
    <lineage>
        <taxon>Bacteria</taxon>
        <taxon>Bacillati</taxon>
        <taxon>Actinomycetota</taxon>
        <taxon>Rubrobacteria</taxon>
        <taxon>Rubrobacterales</taxon>
        <taxon>Rubrobacteraceae</taxon>
        <taxon>Rubrobacter</taxon>
    </lineage>
</organism>
<dbReference type="PANTHER" id="PTHR43422">
    <property type="entry name" value="THIAMINE THIAZOLE SYNTHASE"/>
    <property type="match status" value="1"/>
</dbReference>
<keyword evidence="3" id="KW-1185">Reference proteome</keyword>
<dbReference type="AlphaFoldDB" id="A0A4R1BFT0"/>
<dbReference type="GO" id="GO:0071949">
    <property type="term" value="F:FAD binding"/>
    <property type="evidence" value="ECO:0007669"/>
    <property type="project" value="InterPro"/>
</dbReference>
<protein>
    <submittedName>
        <fullName evidence="2">2-polyprenyl-6-methoxyphenol hydroxylase-like oxidoreductase</fullName>
    </submittedName>
</protein>
<gene>
    <name evidence="2" type="ORF">E0L93_11135</name>
</gene>
<dbReference type="InterPro" id="IPR002938">
    <property type="entry name" value="FAD-bd"/>
</dbReference>
<dbReference type="EMBL" id="SKBU01000019">
    <property type="protein sequence ID" value="TCJ16030.1"/>
    <property type="molecule type" value="Genomic_DNA"/>
</dbReference>
<dbReference type="Gene3D" id="3.50.50.60">
    <property type="entry name" value="FAD/NAD(P)-binding domain"/>
    <property type="match status" value="1"/>
</dbReference>
<dbReference type="PANTHER" id="PTHR43422:SF3">
    <property type="entry name" value="THIAMINE THIAZOLE SYNTHASE"/>
    <property type="match status" value="1"/>
</dbReference>
<evidence type="ECO:0000313" key="2">
    <source>
        <dbReference type="EMBL" id="TCJ16030.1"/>
    </source>
</evidence>
<evidence type="ECO:0000259" key="1">
    <source>
        <dbReference type="Pfam" id="PF01494"/>
    </source>
</evidence>
<dbReference type="OrthoDB" id="9790035at2"/>